<dbReference type="Proteomes" id="UP000660021">
    <property type="component" value="Unassembled WGS sequence"/>
</dbReference>
<dbReference type="Gene3D" id="1.10.10.10">
    <property type="entry name" value="Winged helix-like DNA-binding domain superfamily/Winged helix DNA-binding domain"/>
    <property type="match status" value="1"/>
</dbReference>
<dbReference type="SUPFAM" id="SSF53850">
    <property type="entry name" value="Periplasmic binding protein-like II"/>
    <property type="match status" value="1"/>
</dbReference>
<dbReference type="InterPro" id="IPR036388">
    <property type="entry name" value="WH-like_DNA-bd_sf"/>
</dbReference>
<evidence type="ECO:0000313" key="6">
    <source>
        <dbReference type="EMBL" id="MBC5731350.1"/>
    </source>
</evidence>
<sequence>MTLKQLEYFLEITRMGSVTKAAQNLNISQPPLSLQLKSLEEELGTPLFIRNKRHLEITSEGRLLRERAEAILALLEETAHDIQVAAQNKESVIRIGSIGSVNNRLLPQIIARFCREYPYVHFQVREGRTDTVLRDLEGGNVDFGFVREPFNVAGFRSLPIQDPVLSLGENDYFVAIALPQFFDFYYEGGHLASTPLEALQGKPLVIHQRYREMLLSACRKRGFSPHIICENGEIQSSLSWASAGIGIAIAPYTSAAINSDPNLVIRRLESFSLCPRVCLIWDPLVNLSPEAMAFMAMI</sequence>
<keyword evidence="3" id="KW-0238">DNA-binding</keyword>
<dbReference type="InterPro" id="IPR000847">
    <property type="entry name" value="LysR_HTH_N"/>
</dbReference>
<dbReference type="InterPro" id="IPR036390">
    <property type="entry name" value="WH_DNA-bd_sf"/>
</dbReference>
<dbReference type="Pfam" id="PF00126">
    <property type="entry name" value="HTH_1"/>
    <property type="match status" value="1"/>
</dbReference>
<evidence type="ECO:0000313" key="7">
    <source>
        <dbReference type="Proteomes" id="UP000660021"/>
    </source>
</evidence>
<keyword evidence="2" id="KW-0805">Transcription regulation</keyword>
<dbReference type="PRINTS" id="PR00039">
    <property type="entry name" value="HTHLYSR"/>
</dbReference>
<organism evidence="6 7">
    <name type="scientific">Pseudoflavonifractor hominis</name>
    <dbReference type="NCBI Taxonomy" id="2763059"/>
    <lineage>
        <taxon>Bacteria</taxon>
        <taxon>Bacillati</taxon>
        <taxon>Bacillota</taxon>
        <taxon>Clostridia</taxon>
        <taxon>Eubacteriales</taxon>
        <taxon>Oscillospiraceae</taxon>
        <taxon>Pseudoflavonifractor</taxon>
    </lineage>
</organism>
<evidence type="ECO:0000256" key="1">
    <source>
        <dbReference type="ARBA" id="ARBA00009437"/>
    </source>
</evidence>
<dbReference type="InterPro" id="IPR005119">
    <property type="entry name" value="LysR_subst-bd"/>
</dbReference>
<protein>
    <submittedName>
        <fullName evidence="6">LysR family transcriptional regulator</fullName>
    </submittedName>
</protein>
<dbReference type="EMBL" id="JACOPR010000006">
    <property type="protein sequence ID" value="MBC5731350.1"/>
    <property type="molecule type" value="Genomic_DNA"/>
</dbReference>
<dbReference type="SUPFAM" id="SSF46785">
    <property type="entry name" value="Winged helix' DNA-binding domain"/>
    <property type="match status" value="1"/>
</dbReference>
<evidence type="ECO:0000259" key="5">
    <source>
        <dbReference type="PROSITE" id="PS50931"/>
    </source>
</evidence>
<dbReference type="CDD" id="cd05466">
    <property type="entry name" value="PBP2_LTTR_substrate"/>
    <property type="match status" value="1"/>
</dbReference>
<name>A0ABR7HV08_9FIRM</name>
<reference evidence="6 7" key="1">
    <citation type="submission" date="2020-08" db="EMBL/GenBank/DDBJ databases">
        <title>Genome public.</title>
        <authorList>
            <person name="Liu C."/>
            <person name="Sun Q."/>
        </authorList>
    </citation>
    <scope>NUCLEOTIDE SEQUENCE [LARGE SCALE GENOMIC DNA]</scope>
    <source>
        <strain evidence="6 7">New-38</strain>
    </source>
</reference>
<accession>A0ABR7HV08</accession>
<feature type="domain" description="HTH lysR-type" evidence="5">
    <location>
        <begin position="1"/>
        <end position="58"/>
    </location>
</feature>
<dbReference type="PROSITE" id="PS50931">
    <property type="entry name" value="HTH_LYSR"/>
    <property type="match status" value="1"/>
</dbReference>
<dbReference type="Gene3D" id="3.40.190.10">
    <property type="entry name" value="Periplasmic binding protein-like II"/>
    <property type="match status" value="2"/>
</dbReference>
<evidence type="ECO:0000256" key="4">
    <source>
        <dbReference type="ARBA" id="ARBA00023163"/>
    </source>
</evidence>
<comment type="caution">
    <text evidence="6">The sequence shown here is derived from an EMBL/GenBank/DDBJ whole genome shotgun (WGS) entry which is preliminary data.</text>
</comment>
<evidence type="ECO:0000256" key="2">
    <source>
        <dbReference type="ARBA" id="ARBA00023015"/>
    </source>
</evidence>
<dbReference type="PANTHER" id="PTHR30346">
    <property type="entry name" value="TRANSCRIPTIONAL DUAL REGULATOR HCAR-RELATED"/>
    <property type="match status" value="1"/>
</dbReference>
<dbReference type="RefSeq" id="WP_101691457.1">
    <property type="nucleotide sequence ID" value="NZ_JACOPR010000006.1"/>
</dbReference>
<keyword evidence="4" id="KW-0804">Transcription</keyword>
<keyword evidence="7" id="KW-1185">Reference proteome</keyword>
<gene>
    <name evidence="6" type="ORF">H8S34_10960</name>
</gene>
<comment type="similarity">
    <text evidence="1">Belongs to the LysR transcriptional regulatory family.</text>
</comment>
<dbReference type="PANTHER" id="PTHR30346:SF28">
    <property type="entry name" value="HTH-TYPE TRANSCRIPTIONAL REGULATOR CYNR"/>
    <property type="match status" value="1"/>
</dbReference>
<proteinExistence type="inferred from homology"/>
<dbReference type="Pfam" id="PF03466">
    <property type="entry name" value="LysR_substrate"/>
    <property type="match status" value="1"/>
</dbReference>
<evidence type="ECO:0000256" key="3">
    <source>
        <dbReference type="ARBA" id="ARBA00023125"/>
    </source>
</evidence>